<dbReference type="EMBL" id="VSSQ01124424">
    <property type="protein sequence ID" value="MPN55322.1"/>
    <property type="molecule type" value="Genomic_DNA"/>
</dbReference>
<accession>A0A645IWT0</accession>
<proteinExistence type="predicted"/>
<sequence length="42" mass="4883">MRLTVGRGRPVVERKRFSALAQLNTLFKYVVILPELEHFLLA</sequence>
<evidence type="ECO:0000313" key="1">
    <source>
        <dbReference type="EMBL" id="MPN55322.1"/>
    </source>
</evidence>
<reference evidence="1" key="1">
    <citation type="submission" date="2019-08" db="EMBL/GenBank/DDBJ databases">
        <authorList>
            <person name="Kucharzyk K."/>
            <person name="Murdoch R.W."/>
            <person name="Higgins S."/>
            <person name="Loffler F."/>
        </authorList>
    </citation>
    <scope>NUCLEOTIDE SEQUENCE</scope>
</reference>
<dbReference type="AlphaFoldDB" id="A0A645IWT0"/>
<name>A0A645IWT0_9ZZZZ</name>
<organism evidence="1">
    <name type="scientific">bioreactor metagenome</name>
    <dbReference type="NCBI Taxonomy" id="1076179"/>
    <lineage>
        <taxon>unclassified sequences</taxon>
        <taxon>metagenomes</taxon>
        <taxon>ecological metagenomes</taxon>
    </lineage>
</organism>
<comment type="caution">
    <text evidence="1">The sequence shown here is derived from an EMBL/GenBank/DDBJ whole genome shotgun (WGS) entry which is preliminary data.</text>
</comment>
<gene>
    <name evidence="1" type="ORF">SDC9_203004</name>
</gene>
<protein>
    <submittedName>
        <fullName evidence="1">Uncharacterized protein</fullName>
    </submittedName>
</protein>